<feature type="region of interest" description="Disordered" evidence="1">
    <location>
        <begin position="151"/>
        <end position="208"/>
    </location>
</feature>
<keyword evidence="2" id="KW-0732">Signal</keyword>
<evidence type="ECO:0000256" key="2">
    <source>
        <dbReference type="SAM" id="SignalP"/>
    </source>
</evidence>
<dbReference type="PANTHER" id="PTHR40640">
    <property type="entry name" value="ANCHORED GLYCOPROTEIN, PUTATIVE (AFU_ORTHOLOGUE AFUA_8G04860)-RELATED"/>
    <property type="match status" value="1"/>
</dbReference>
<gene>
    <name evidence="3" type="ORF">M440DRAFT_1325145</name>
</gene>
<evidence type="ECO:0000313" key="4">
    <source>
        <dbReference type="Proteomes" id="UP000240760"/>
    </source>
</evidence>
<dbReference type="STRING" id="983965.A0A2T4CGG4"/>
<evidence type="ECO:0000256" key="1">
    <source>
        <dbReference type="SAM" id="MobiDB-lite"/>
    </source>
</evidence>
<sequence length="237" mass="23275">MARSLALLAFSSAVLAAQTTTVKLLLPFADPQPLVASVIAADSSATTYAVGCPPGTDSDDCGFAESQTITQGPSTYAFTMAYSADDGAYTEVAHCKLSSAVDVASCSASVSQDDGNGNTMATASVGTVTFLDLQLPVTVTAGLDKLQAAPGATATDSSAPTATDSSTAAQTTASSGAAPTTLARQTTTTGTQTGTHTGTQTTSSTAGPTTTNAAGILNARNSLLAGVAAIIGSAMML</sequence>
<reference evidence="3 4" key="1">
    <citation type="submission" date="2016-07" db="EMBL/GenBank/DDBJ databases">
        <title>Multiple horizontal gene transfer events from other fungi enriched the ability of initially mycotrophic Trichoderma (Ascomycota) to feed on dead plant biomass.</title>
        <authorList>
            <consortium name="DOE Joint Genome Institute"/>
            <person name="Aerts A."/>
            <person name="Atanasova L."/>
            <person name="Chenthamara K."/>
            <person name="Zhang J."/>
            <person name="Grujic M."/>
            <person name="Henrissat B."/>
            <person name="Kuo A."/>
            <person name="Salamov A."/>
            <person name="Lipzen A."/>
            <person name="Labutti K."/>
            <person name="Barry K."/>
            <person name="Miao Y."/>
            <person name="Rahimi M.J."/>
            <person name="Shen Q."/>
            <person name="Grigoriev I.V."/>
            <person name="Kubicek C.P."/>
            <person name="Druzhinina I.S."/>
        </authorList>
    </citation>
    <scope>NUCLEOTIDE SEQUENCE [LARGE SCALE GENOMIC DNA]</scope>
    <source>
        <strain evidence="3 4">ATCC 18648</strain>
    </source>
</reference>
<organism evidence="3 4">
    <name type="scientific">Trichoderma longibrachiatum ATCC 18648</name>
    <dbReference type="NCBI Taxonomy" id="983965"/>
    <lineage>
        <taxon>Eukaryota</taxon>
        <taxon>Fungi</taxon>
        <taxon>Dikarya</taxon>
        <taxon>Ascomycota</taxon>
        <taxon>Pezizomycotina</taxon>
        <taxon>Sordariomycetes</taxon>
        <taxon>Hypocreomycetidae</taxon>
        <taxon>Hypocreales</taxon>
        <taxon>Hypocreaceae</taxon>
        <taxon>Trichoderma</taxon>
    </lineage>
</organism>
<keyword evidence="4" id="KW-1185">Reference proteome</keyword>
<evidence type="ECO:0000313" key="3">
    <source>
        <dbReference type="EMBL" id="PTB80612.1"/>
    </source>
</evidence>
<feature type="signal peptide" evidence="2">
    <location>
        <begin position="1"/>
        <end position="16"/>
    </location>
</feature>
<proteinExistence type="predicted"/>
<dbReference type="OrthoDB" id="4991875at2759"/>
<feature type="chain" id="PRO_5015784792" description="GPI anchored protein" evidence="2">
    <location>
        <begin position="17"/>
        <end position="237"/>
    </location>
</feature>
<protein>
    <recommendedName>
        <fullName evidence="5">GPI anchored protein</fullName>
    </recommendedName>
</protein>
<dbReference type="EMBL" id="KZ679127">
    <property type="protein sequence ID" value="PTB80612.1"/>
    <property type="molecule type" value="Genomic_DNA"/>
</dbReference>
<accession>A0A2T4CGG4</accession>
<dbReference type="PANTHER" id="PTHR40640:SF1">
    <property type="entry name" value="ANCHORED GLYCOPROTEIN, PUTATIVE (AFU_ORTHOLOGUE AFUA_8G04860)-RELATED"/>
    <property type="match status" value="1"/>
</dbReference>
<dbReference type="Proteomes" id="UP000240760">
    <property type="component" value="Unassembled WGS sequence"/>
</dbReference>
<dbReference type="AlphaFoldDB" id="A0A2T4CGG4"/>
<name>A0A2T4CGG4_TRILO</name>
<evidence type="ECO:0008006" key="5">
    <source>
        <dbReference type="Google" id="ProtNLM"/>
    </source>
</evidence>